<gene>
    <name evidence="5" type="ORF">FYJ24_10375</name>
</gene>
<evidence type="ECO:0000256" key="2">
    <source>
        <dbReference type="ARBA" id="ARBA00023315"/>
    </source>
</evidence>
<dbReference type="GO" id="GO:0005737">
    <property type="term" value="C:cytoplasm"/>
    <property type="evidence" value="ECO:0007669"/>
    <property type="project" value="TreeGrafter"/>
</dbReference>
<dbReference type="Proteomes" id="UP000470875">
    <property type="component" value="Unassembled WGS sequence"/>
</dbReference>
<evidence type="ECO:0000256" key="3">
    <source>
        <dbReference type="ARBA" id="ARBA00038502"/>
    </source>
</evidence>
<accession>A0A6N7WA92</accession>
<evidence type="ECO:0000313" key="5">
    <source>
        <dbReference type="EMBL" id="MSS85156.1"/>
    </source>
</evidence>
<feature type="domain" description="N-acetyltransferase" evidence="4">
    <location>
        <begin position="50"/>
        <end position="205"/>
    </location>
</feature>
<proteinExistence type="inferred from homology"/>
<dbReference type="SUPFAM" id="SSF55729">
    <property type="entry name" value="Acyl-CoA N-acyltransferases (Nat)"/>
    <property type="match status" value="1"/>
</dbReference>
<keyword evidence="6" id="KW-1185">Reference proteome</keyword>
<dbReference type="PROSITE" id="PS51186">
    <property type="entry name" value="GNAT"/>
    <property type="match status" value="1"/>
</dbReference>
<dbReference type="Gene3D" id="3.40.630.30">
    <property type="match status" value="1"/>
</dbReference>
<sequence length="221" mass="24769">MGFFGAKPQIWGHDPEHLAVEFSGSDLKPGTPVDHLVVRPAIGRDYLAIESVRRANRAWLSPWEATLPPGSTERLPGMGGYQRRCEKQMRDSLGLYMVIEADEEAAGTISIAGVQHGAMSQGVLGYWIGEQWARQGITSLAVAAVIDMALLQLGLHRLEINVRPENEPSLRLCHSIGLRREGLKPRFMCIGGQWRDHVGFSVDREMLQQEPLVERLRRKRQ</sequence>
<keyword evidence="1 5" id="KW-0808">Transferase</keyword>
<dbReference type="InterPro" id="IPR016181">
    <property type="entry name" value="Acyl_CoA_acyltransferase"/>
</dbReference>
<dbReference type="PANTHER" id="PTHR43792:SF8">
    <property type="entry name" value="[RIBOSOMAL PROTEIN US5]-ALANINE N-ACETYLTRANSFERASE"/>
    <property type="match status" value="1"/>
</dbReference>
<dbReference type="PANTHER" id="PTHR43792">
    <property type="entry name" value="GNAT FAMILY, PUTATIVE (AFU_ORTHOLOGUE AFUA_3G00765)-RELATED-RELATED"/>
    <property type="match status" value="1"/>
</dbReference>
<reference evidence="5 6" key="1">
    <citation type="submission" date="2019-08" db="EMBL/GenBank/DDBJ databases">
        <title>In-depth cultivation of the pig gut microbiome towards novel bacterial diversity and tailored functional studies.</title>
        <authorList>
            <person name="Wylensek D."/>
            <person name="Hitch T.C.A."/>
            <person name="Clavel T."/>
        </authorList>
    </citation>
    <scope>NUCLEOTIDE SEQUENCE [LARGE SCALE GENOMIC DNA]</scope>
    <source>
        <strain evidence="5 6">WB03_NA08</strain>
    </source>
</reference>
<dbReference type="AlphaFoldDB" id="A0A6N7WA92"/>
<evidence type="ECO:0000259" key="4">
    <source>
        <dbReference type="PROSITE" id="PS51186"/>
    </source>
</evidence>
<name>A0A6N7WA92_9ACTO</name>
<dbReference type="InterPro" id="IPR000182">
    <property type="entry name" value="GNAT_dom"/>
</dbReference>
<comment type="caution">
    <text evidence="5">The sequence shown here is derived from an EMBL/GenBank/DDBJ whole genome shotgun (WGS) entry which is preliminary data.</text>
</comment>
<dbReference type="GO" id="GO:0008999">
    <property type="term" value="F:protein-N-terminal-alanine acetyltransferase activity"/>
    <property type="evidence" value="ECO:0007669"/>
    <property type="project" value="TreeGrafter"/>
</dbReference>
<evidence type="ECO:0000256" key="1">
    <source>
        <dbReference type="ARBA" id="ARBA00022679"/>
    </source>
</evidence>
<dbReference type="RefSeq" id="WP_154546133.1">
    <property type="nucleotide sequence ID" value="NZ_VULO01000012.1"/>
</dbReference>
<organism evidence="5 6">
    <name type="scientific">Scrofimicrobium canadense</name>
    <dbReference type="NCBI Taxonomy" id="2652290"/>
    <lineage>
        <taxon>Bacteria</taxon>
        <taxon>Bacillati</taxon>
        <taxon>Actinomycetota</taxon>
        <taxon>Actinomycetes</taxon>
        <taxon>Actinomycetales</taxon>
        <taxon>Actinomycetaceae</taxon>
        <taxon>Scrofimicrobium</taxon>
    </lineage>
</organism>
<dbReference type="EMBL" id="VULO01000012">
    <property type="protein sequence ID" value="MSS85156.1"/>
    <property type="molecule type" value="Genomic_DNA"/>
</dbReference>
<protein>
    <submittedName>
        <fullName evidence="5">GNAT family N-acetyltransferase</fullName>
    </submittedName>
</protein>
<dbReference type="InterPro" id="IPR051531">
    <property type="entry name" value="N-acetyltransferase"/>
</dbReference>
<comment type="similarity">
    <text evidence="3">Belongs to the acetyltransferase family. RimJ subfamily.</text>
</comment>
<keyword evidence="2" id="KW-0012">Acyltransferase</keyword>
<dbReference type="Pfam" id="PF13302">
    <property type="entry name" value="Acetyltransf_3"/>
    <property type="match status" value="1"/>
</dbReference>
<evidence type="ECO:0000313" key="6">
    <source>
        <dbReference type="Proteomes" id="UP000470875"/>
    </source>
</evidence>